<comment type="catalytic activity">
    <reaction evidence="5">
        <text>D-erythro-1-(imidazol-4-yl)glycerol 3-phosphate = 3-(imidazol-4-yl)-2-oxopropyl phosphate + H2O</text>
        <dbReference type="Rhea" id="RHEA:11040"/>
        <dbReference type="ChEBI" id="CHEBI:15377"/>
        <dbReference type="ChEBI" id="CHEBI:57766"/>
        <dbReference type="ChEBI" id="CHEBI:58278"/>
        <dbReference type="EC" id="4.2.1.19"/>
    </reaction>
</comment>
<protein>
    <recommendedName>
        <fullName evidence="5">Imidazoleglycerol-phosphate dehydratase</fullName>
        <ecNumber evidence="5">4.2.1.19</ecNumber>
    </recommendedName>
</protein>
<keyword evidence="4 5" id="KW-0456">Lyase</keyword>
<dbReference type="Proteomes" id="UP000663602">
    <property type="component" value="Chromosome"/>
</dbReference>
<dbReference type="GO" id="GO:0004424">
    <property type="term" value="F:imidazoleglycerol-phosphate dehydratase activity"/>
    <property type="evidence" value="ECO:0007669"/>
    <property type="project" value="UniProtKB-EC"/>
</dbReference>
<dbReference type="Gene3D" id="3.30.230.40">
    <property type="entry name" value="Imidazole glycerol phosphate dehydratase, domain 1"/>
    <property type="match status" value="2"/>
</dbReference>
<dbReference type="PANTHER" id="PTHR23133">
    <property type="entry name" value="IMIDAZOLEGLYCEROL-PHOSPHATE DEHYDRATASE HIS7"/>
    <property type="match status" value="1"/>
</dbReference>
<accession>A0A974X6W6</accession>
<dbReference type="InterPro" id="IPR020568">
    <property type="entry name" value="Ribosomal_Su5_D2-typ_SF"/>
</dbReference>
<gene>
    <name evidence="6" type="primary">hisB</name>
    <name evidence="6" type="ORF">JSR02_00400</name>
</gene>
<evidence type="ECO:0000256" key="3">
    <source>
        <dbReference type="ARBA" id="ARBA00023102"/>
    </source>
</evidence>
<comment type="subcellular location">
    <subcellularLocation>
        <location evidence="5">Cytoplasm</location>
    </subcellularLocation>
</comment>
<dbReference type="AlphaFoldDB" id="A0A974X6W6"/>
<comment type="pathway">
    <text evidence="1 5">Amino-acid biosynthesis; L-histidine biosynthesis; L-histidine from 5-phospho-alpha-D-ribose 1-diphosphate: step 6/9.</text>
</comment>
<name>A0A974X6W6_9PROT</name>
<evidence type="ECO:0000256" key="1">
    <source>
        <dbReference type="ARBA" id="ARBA00005047"/>
    </source>
</evidence>
<evidence type="ECO:0000313" key="6">
    <source>
        <dbReference type="EMBL" id="QSW37767.1"/>
    </source>
</evidence>
<dbReference type="FunFam" id="3.30.230.40:FF:000003">
    <property type="entry name" value="Imidazoleglycerol-phosphate dehydratase HisB"/>
    <property type="match status" value="1"/>
</dbReference>
<comment type="similarity">
    <text evidence="5">Belongs to the imidazoleglycerol-phosphate dehydratase family.</text>
</comment>
<sequence length="190" mass="21984">MKKDFYLERKTLESNIKIRINTSHHTHFIKINSGIKAFDHMLYQTAYHGNISIKVNCIGDLMVDTHHTIEDTGIVIGKLLKKIFHYKKTRFTSAYVAMDEALTRIVVDISGRSFFNYNLKDSNSDINGISINKTIEFLKALVRQAQITLHLSNYGSNNHHIIESIFKCLGIIIKKSLKLKRKFNYSTKYD</sequence>
<keyword evidence="3 5" id="KW-0368">Histidine biosynthesis</keyword>
<dbReference type="PANTHER" id="PTHR23133:SF2">
    <property type="entry name" value="IMIDAZOLEGLYCEROL-PHOSPHATE DEHYDRATASE"/>
    <property type="match status" value="1"/>
</dbReference>
<evidence type="ECO:0000256" key="4">
    <source>
        <dbReference type="ARBA" id="ARBA00023239"/>
    </source>
</evidence>
<evidence type="ECO:0000256" key="5">
    <source>
        <dbReference type="RuleBase" id="RU000599"/>
    </source>
</evidence>
<organism evidence="6 7">
    <name type="scientific">Candidatus Vidania fulgoroideorum</name>
    <dbReference type="NCBI Taxonomy" id="881286"/>
    <lineage>
        <taxon>Bacteria</taxon>
        <taxon>Pseudomonadati</taxon>
        <taxon>Pseudomonadota</taxon>
        <taxon>Betaproteobacteria</taxon>
        <taxon>Candidatus Vidania</taxon>
    </lineage>
</organism>
<dbReference type="EC" id="4.2.1.19" evidence="5"/>
<dbReference type="PROSITE" id="PS00955">
    <property type="entry name" value="IGP_DEHYDRATASE_2"/>
    <property type="match status" value="1"/>
</dbReference>
<dbReference type="GO" id="GO:0000105">
    <property type="term" value="P:L-histidine biosynthetic process"/>
    <property type="evidence" value="ECO:0007669"/>
    <property type="project" value="UniProtKB-KW"/>
</dbReference>
<reference evidence="6" key="2">
    <citation type="submission" date="2021-03" db="EMBL/GenBank/DDBJ databases">
        <title>Alternative transmission patterns in independently acquired nutritional co-symbionts of Dictyopharidae planthoppers.</title>
        <authorList>
            <person name="Michalik A."/>
            <person name="Lukasik P."/>
        </authorList>
    </citation>
    <scope>NUCLEOTIDE SEQUENCE</scope>
    <source>
        <strain evidence="6">DICMUL</strain>
    </source>
</reference>
<dbReference type="InterPro" id="IPR038494">
    <property type="entry name" value="IGPD_sf"/>
</dbReference>
<proteinExistence type="inferred from homology"/>
<evidence type="ECO:0000313" key="7">
    <source>
        <dbReference type="Proteomes" id="UP000663602"/>
    </source>
</evidence>
<reference evidence="6" key="1">
    <citation type="submission" date="2021-02" db="EMBL/GenBank/DDBJ databases">
        <authorList>
            <person name="Franco D."/>
        </authorList>
    </citation>
    <scope>NUCLEOTIDE SEQUENCE</scope>
    <source>
        <strain evidence="6">DICMUL</strain>
    </source>
</reference>
<dbReference type="Pfam" id="PF00475">
    <property type="entry name" value="IGPD"/>
    <property type="match status" value="1"/>
</dbReference>
<dbReference type="PROSITE" id="PS00954">
    <property type="entry name" value="IGP_DEHYDRATASE_1"/>
    <property type="match status" value="1"/>
</dbReference>
<dbReference type="EMBL" id="CP071410">
    <property type="protein sequence ID" value="QSW37767.1"/>
    <property type="molecule type" value="Genomic_DNA"/>
</dbReference>
<dbReference type="SUPFAM" id="SSF54211">
    <property type="entry name" value="Ribosomal protein S5 domain 2-like"/>
    <property type="match status" value="2"/>
</dbReference>
<keyword evidence="2" id="KW-0028">Amino-acid biosynthesis</keyword>
<dbReference type="GO" id="GO:0005737">
    <property type="term" value="C:cytoplasm"/>
    <property type="evidence" value="ECO:0007669"/>
    <property type="project" value="UniProtKB-SubCell"/>
</dbReference>
<evidence type="ECO:0000256" key="2">
    <source>
        <dbReference type="ARBA" id="ARBA00022605"/>
    </source>
</evidence>
<dbReference type="InterPro" id="IPR000807">
    <property type="entry name" value="ImidazoleglycerolP_deHydtase"/>
</dbReference>
<dbReference type="InterPro" id="IPR020565">
    <property type="entry name" value="ImidazoleglycerP_deHydtase_CS"/>
</dbReference>